<keyword evidence="12" id="KW-1185">Reference proteome</keyword>
<evidence type="ECO:0000256" key="2">
    <source>
        <dbReference type="ARBA" id="ARBA00005179"/>
    </source>
</evidence>
<dbReference type="Gene3D" id="1.10.630.10">
    <property type="entry name" value="Cytochrome P450"/>
    <property type="match status" value="1"/>
</dbReference>
<keyword evidence="5 9" id="KW-0479">Metal-binding</keyword>
<organism evidence="11 12">
    <name type="scientific">Crucibulum laeve</name>
    <dbReference type="NCBI Taxonomy" id="68775"/>
    <lineage>
        <taxon>Eukaryota</taxon>
        <taxon>Fungi</taxon>
        <taxon>Dikarya</taxon>
        <taxon>Basidiomycota</taxon>
        <taxon>Agaricomycotina</taxon>
        <taxon>Agaricomycetes</taxon>
        <taxon>Agaricomycetidae</taxon>
        <taxon>Agaricales</taxon>
        <taxon>Agaricineae</taxon>
        <taxon>Nidulariaceae</taxon>
        <taxon>Crucibulum</taxon>
    </lineage>
</organism>
<evidence type="ECO:0000256" key="5">
    <source>
        <dbReference type="ARBA" id="ARBA00022723"/>
    </source>
</evidence>
<dbReference type="InterPro" id="IPR036396">
    <property type="entry name" value="Cyt_P450_sf"/>
</dbReference>
<dbReference type="PANTHER" id="PTHR46300:SF7">
    <property type="entry name" value="P450, PUTATIVE (EUROFUNG)-RELATED"/>
    <property type="match status" value="1"/>
</dbReference>
<evidence type="ECO:0000256" key="7">
    <source>
        <dbReference type="ARBA" id="ARBA00023004"/>
    </source>
</evidence>
<dbReference type="STRING" id="68775.A0A5C3LXW6"/>
<reference evidence="11 12" key="1">
    <citation type="journal article" date="2019" name="Nat. Ecol. Evol.">
        <title>Megaphylogeny resolves global patterns of mushroom evolution.</title>
        <authorList>
            <person name="Varga T."/>
            <person name="Krizsan K."/>
            <person name="Foldi C."/>
            <person name="Dima B."/>
            <person name="Sanchez-Garcia M."/>
            <person name="Sanchez-Ramirez S."/>
            <person name="Szollosi G.J."/>
            <person name="Szarkandi J.G."/>
            <person name="Papp V."/>
            <person name="Albert L."/>
            <person name="Andreopoulos W."/>
            <person name="Angelini C."/>
            <person name="Antonin V."/>
            <person name="Barry K.W."/>
            <person name="Bougher N.L."/>
            <person name="Buchanan P."/>
            <person name="Buyck B."/>
            <person name="Bense V."/>
            <person name="Catcheside P."/>
            <person name="Chovatia M."/>
            <person name="Cooper J."/>
            <person name="Damon W."/>
            <person name="Desjardin D."/>
            <person name="Finy P."/>
            <person name="Geml J."/>
            <person name="Haridas S."/>
            <person name="Hughes K."/>
            <person name="Justo A."/>
            <person name="Karasinski D."/>
            <person name="Kautmanova I."/>
            <person name="Kiss B."/>
            <person name="Kocsube S."/>
            <person name="Kotiranta H."/>
            <person name="LaButti K.M."/>
            <person name="Lechner B.E."/>
            <person name="Liimatainen K."/>
            <person name="Lipzen A."/>
            <person name="Lukacs Z."/>
            <person name="Mihaltcheva S."/>
            <person name="Morgado L.N."/>
            <person name="Niskanen T."/>
            <person name="Noordeloos M.E."/>
            <person name="Ohm R.A."/>
            <person name="Ortiz-Santana B."/>
            <person name="Ovrebo C."/>
            <person name="Racz N."/>
            <person name="Riley R."/>
            <person name="Savchenko A."/>
            <person name="Shiryaev A."/>
            <person name="Soop K."/>
            <person name="Spirin V."/>
            <person name="Szebenyi C."/>
            <person name="Tomsovsky M."/>
            <person name="Tulloss R.E."/>
            <person name="Uehling J."/>
            <person name="Grigoriev I.V."/>
            <person name="Vagvolgyi C."/>
            <person name="Papp T."/>
            <person name="Martin F.M."/>
            <person name="Miettinen O."/>
            <person name="Hibbett D.S."/>
            <person name="Nagy L.G."/>
        </authorList>
    </citation>
    <scope>NUCLEOTIDE SEQUENCE [LARGE SCALE GENOMIC DNA]</scope>
    <source>
        <strain evidence="11 12">CBS 166.37</strain>
    </source>
</reference>
<dbReference type="PRINTS" id="PR00385">
    <property type="entry name" value="P450"/>
</dbReference>
<gene>
    <name evidence="11" type="ORF">BDQ12DRAFT_685278</name>
</gene>
<evidence type="ECO:0000256" key="9">
    <source>
        <dbReference type="PIRSR" id="PIRSR602401-1"/>
    </source>
</evidence>
<protein>
    <submittedName>
        <fullName evidence="11">Cytochrome P450</fullName>
    </submittedName>
</protein>
<evidence type="ECO:0000256" key="1">
    <source>
        <dbReference type="ARBA" id="ARBA00001971"/>
    </source>
</evidence>
<name>A0A5C3LXW6_9AGAR</name>
<dbReference type="GO" id="GO:0016705">
    <property type="term" value="F:oxidoreductase activity, acting on paired donors, with incorporation or reduction of molecular oxygen"/>
    <property type="evidence" value="ECO:0007669"/>
    <property type="project" value="InterPro"/>
</dbReference>
<dbReference type="Proteomes" id="UP000308652">
    <property type="component" value="Unassembled WGS sequence"/>
</dbReference>
<proteinExistence type="inferred from homology"/>
<feature type="binding site" description="axial binding residue" evidence="9">
    <location>
        <position position="433"/>
    </location>
    <ligand>
        <name>heme</name>
        <dbReference type="ChEBI" id="CHEBI:30413"/>
    </ligand>
    <ligandPart>
        <name>Fe</name>
        <dbReference type="ChEBI" id="CHEBI:18248"/>
    </ligandPart>
</feature>
<dbReference type="AlphaFoldDB" id="A0A5C3LXW6"/>
<evidence type="ECO:0000256" key="4">
    <source>
        <dbReference type="ARBA" id="ARBA00022617"/>
    </source>
</evidence>
<accession>A0A5C3LXW6</accession>
<keyword evidence="7 9" id="KW-0408">Iron</keyword>
<dbReference type="InterPro" id="IPR001128">
    <property type="entry name" value="Cyt_P450"/>
</dbReference>
<comment type="cofactor">
    <cofactor evidence="1 9">
        <name>heme</name>
        <dbReference type="ChEBI" id="CHEBI:30413"/>
    </cofactor>
</comment>
<keyword evidence="6 10" id="KW-0560">Oxidoreductase</keyword>
<dbReference type="InterPro" id="IPR050364">
    <property type="entry name" value="Cytochrome_P450_fung"/>
</dbReference>
<evidence type="ECO:0000256" key="6">
    <source>
        <dbReference type="ARBA" id="ARBA00023002"/>
    </source>
</evidence>
<evidence type="ECO:0000256" key="3">
    <source>
        <dbReference type="ARBA" id="ARBA00010617"/>
    </source>
</evidence>
<dbReference type="PROSITE" id="PS00086">
    <property type="entry name" value="CYTOCHROME_P450"/>
    <property type="match status" value="1"/>
</dbReference>
<keyword evidence="4 9" id="KW-0349">Heme</keyword>
<evidence type="ECO:0000256" key="10">
    <source>
        <dbReference type="RuleBase" id="RU000461"/>
    </source>
</evidence>
<dbReference type="GO" id="GO:0004497">
    <property type="term" value="F:monooxygenase activity"/>
    <property type="evidence" value="ECO:0007669"/>
    <property type="project" value="UniProtKB-KW"/>
</dbReference>
<evidence type="ECO:0000313" key="11">
    <source>
        <dbReference type="EMBL" id="TFK37397.1"/>
    </source>
</evidence>
<evidence type="ECO:0000256" key="8">
    <source>
        <dbReference type="ARBA" id="ARBA00023033"/>
    </source>
</evidence>
<comment type="pathway">
    <text evidence="2">Secondary metabolite biosynthesis.</text>
</comment>
<dbReference type="GO" id="GO:0005506">
    <property type="term" value="F:iron ion binding"/>
    <property type="evidence" value="ECO:0007669"/>
    <property type="project" value="InterPro"/>
</dbReference>
<dbReference type="PRINTS" id="PR00463">
    <property type="entry name" value="EP450I"/>
</dbReference>
<dbReference type="EMBL" id="ML213608">
    <property type="protein sequence ID" value="TFK37397.1"/>
    <property type="molecule type" value="Genomic_DNA"/>
</dbReference>
<sequence length="502" mass="56003">MIDTYLSIVLALGLAILLSFSFRNWNTNAPLPPGPPTQFIGGNLHQLPKAQPWKRFTEWSKEYGPVFSLRIVRNRMIVLSSLKAVSDLLESRSAIYSDRPRAMMMGELAGRAKSMFITSSLDPRFKPLRKMLHSGLNPRAAQTYRPIQLAETRVLLNNLAVNPENFIAHIRRNAGALILKVAYGYQVETDNDEWVKMIEDAFVLVAGVSIPGRFYVEIFPILKYVPKWFPGAGFKRKAEEIAETLRSVNQVPFDWVKTQMINGTNEESFVSMHLGSDAGRNLSADEEEIIITSSAALYIGGADTTVSALTTFVLLMTLYPEVQKRAQAEVDAVTSGRLPTFDDLAALPYITAMIKEIIRWAPVAPLVHGVTRDDNYNGFTIPKGSRVVANIWAIAHDEELYPNPFTFNPERHLGETPQTDPFKFVFGFGRRVCPGAHLAELSLFLNITSILATFTIAKALDANKQEIEPPVDWTSGTVSHVKPFPCRFIPRSKDIMSSLDGS</sequence>
<dbReference type="InterPro" id="IPR017972">
    <property type="entry name" value="Cyt_P450_CS"/>
</dbReference>
<dbReference type="OrthoDB" id="2789670at2759"/>
<evidence type="ECO:0000313" key="12">
    <source>
        <dbReference type="Proteomes" id="UP000308652"/>
    </source>
</evidence>
<dbReference type="GO" id="GO:0020037">
    <property type="term" value="F:heme binding"/>
    <property type="evidence" value="ECO:0007669"/>
    <property type="project" value="InterPro"/>
</dbReference>
<dbReference type="Pfam" id="PF00067">
    <property type="entry name" value="p450"/>
    <property type="match status" value="1"/>
</dbReference>
<dbReference type="PANTHER" id="PTHR46300">
    <property type="entry name" value="P450, PUTATIVE (EUROFUNG)-RELATED-RELATED"/>
    <property type="match status" value="1"/>
</dbReference>
<dbReference type="InterPro" id="IPR002401">
    <property type="entry name" value="Cyt_P450_E_grp-I"/>
</dbReference>
<keyword evidence="8 10" id="KW-0503">Monooxygenase</keyword>
<dbReference type="CDD" id="cd11065">
    <property type="entry name" value="CYP64-like"/>
    <property type="match status" value="1"/>
</dbReference>
<comment type="similarity">
    <text evidence="3 10">Belongs to the cytochrome P450 family.</text>
</comment>
<dbReference type="SUPFAM" id="SSF48264">
    <property type="entry name" value="Cytochrome P450"/>
    <property type="match status" value="1"/>
</dbReference>